<dbReference type="Proteomes" id="UP001208689">
    <property type="component" value="Chromosome"/>
</dbReference>
<keyword evidence="7" id="KW-0547">Nucleotide-binding</keyword>
<dbReference type="PANTHER" id="PTHR11538:SF40">
    <property type="entry name" value="PHENYLALANINE--TRNA LIGASE ALPHA SUBUNIT"/>
    <property type="match status" value="1"/>
</dbReference>
<keyword evidence="5 13" id="KW-0436">Ligase</keyword>
<keyword evidence="10" id="KW-0648">Protein biosynthesis</keyword>
<keyword evidence="14" id="KW-1185">Reference proteome</keyword>
<evidence type="ECO:0000256" key="3">
    <source>
        <dbReference type="ARBA" id="ARBA00012814"/>
    </source>
</evidence>
<evidence type="ECO:0000256" key="9">
    <source>
        <dbReference type="ARBA" id="ARBA00022842"/>
    </source>
</evidence>
<sequence length="524" mass="60149">MTPTSQKIALKTEYMDVLKELQKLNKPMEAWDLSKHLNLGYEKLMSGAVYTLEQNGLATFSESEVISLKLNKEGLSYYEKGLPERQLFKLFVKDGRKEVNLDELAAEAAKILGFKKNIFFIALTNMKKNKWVVTSDAAGTNQIFIYSEAAEESSLEHLLKLFTKDSPLSLSSIPKELQNEVKTLTKRKMVSREKGTVRIVQLTEKGLKIKISEIEEVQEEVLRITSDMLKSGEWKEKLANLKHYEVGIEGPRFQVGKLHPMTIVKNQIREVFFSMGFQEIRGPIVETAFYNFDSLYQPQGHPAREMHDTFYLKKPNKGILPKKEYVSQIKNIHENGGDTGSTGWGYDWSEDIAKKLLLRTHTTATTIRHLAKVGLENQKLPVKVFCIDRVFRNEKVDRTHLAEFQQIDGIVIAEDVSLSDLIGQITEFYRRMGFKKVITRPGFFPYTEPSMEVSVYSEELGAWLEMGGSGIFRPEVTYAWGIKHPVRVLAWGLGLERLAMLKLKREDIRDLYQSNISWLREVSY</sequence>
<dbReference type="Gene3D" id="1.10.10.2320">
    <property type="match status" value="1"/>
</dbReference>
<name>A0ABY6HRR1_9ARCH</name>
<dbReference type="InterPro" id="IPR002319">
    <property type="entry name" value="Phenylalanyl-tRNA_Synthase"/>
</dbReference>
<evidence type="ECO:0000256" key="10">
    <source>
        <dbReference type="ARBA" id="ARBA00022917"/>
    </source>
</evidence>
<evidence type="ECO:0000256" key="1">
    <source>
        <dbReference type="ARBA" id="ARBA00004496"/>
    </source>
</evidence>
<keyword evidence="9" id="KW-0460">Magnesium</keyword>
<dbReference type="EMBL" id="CP104013">
    <property type="protein sequence ID" value="UYP46195.1"/>
    <property type="molecule type" value="Genomic_DNA"/>
</dbReference>
<keyword evidence="11" id="KW-0030">Aminoacyl-tRNA synthetase</keyword>
<evidence type="ECO:0000256" key="4">
    <source>
        <dbReference type="ARBA" id="ARBA00022490"/>
    </source>
</evidence>
<evidence type="ECO:0000256" key="8">
    <source>
        <dbReference type="ARBA" id="ARBA00022840"/>
    </source>
</evidence>
<dbReference type="Gene3D" id="3.30.1370.240">
    <property type="match status" value="1"/>
</dbReference>
<accession>A0ABY6HRR1</accession>
<dbReference type="NCBIfam" id="NF003210">
    <property type="entry name" value="PRK04172.1"/>
    <property type="match status" value="1"/>
</dbReference>
<organism evidence="13 14">
    <name type="scientific">Candidatus Lokiarchaeum ossiferum</name>
    <dbReference type="NCBI Taxonomy" id="2951803"/>
    <lineage>
        <taxon>Archaea</taxon>
        <taxon>Promethearchaeati</taxon>
        <taxon>Promethearchaeota</taxon>
        <taxon>Promethearchaeia</taxon>
        <taxon>Promethearchaeales</taxon>
        <taxon>Promethearchaeaceae</taxon>
        <taxon>Candidatus Lokiarchaeum</taxon>
    </lineage>
</organism>
<evidence type="ECO:0000259" key="12">
    <source>
        <dbReference type="PROSITE" id="PS50862"/>
    </source>
</evidence>
<comment type="similarity">
    <text evidence="2">Belongs to the class-II aminoacyl-tRNA synthetase family. Phe-tRNA synthetase alpha subunit type 2 subfamily.</text>
</comment>
<proteinExistence type="inferred from homology"/>
<dbReference type="Gene3D" id="1.10.10.2330">
    <property type="match status" value="1"/>
</dbReference>
<dbReference type="GO" id="GO:0004826">
    <property type="term" value="F:phenylalanine-tRNA ligase activity"/>
    <property type="evidence" value="ECO:0007669"/>
    <property type="project" value="UniProtKB-EC"/>
</dbReference>
<gene>
    <name evidence="13" type="ORF">NEF87_002480</name>
</gene>
<dbReference type="PANTHER" id="PTHR11538">
    <property type="entry name" value="PHENYLALANYL-TRNA SYNTHETASE"/>
    <property type="match status" value="1"/>
</dbReference>
<dbReference type="InterPro" id="IPR004529">
    <property type="entry name" value="Phe-tRNA-synth_IIc_asu"/>
</dbReference>
<evidence type="ECO:0000313" key="13">
    <source>
        <dbReference type="EMBL" id="UYP46195.1"/>
    </source>
</evidence>
<dbReference type="Gene3D" id="3.30.930.10">
    <property type="entry name" value="Bira Bifunctional Protein, Domain 2"/>
    <property type="match status" value="1"/>
</dbReference>
<dbReference type="InterPro" id="IPR006195">
    <property type="entry name" value="aa-tRNA-synth_II"/>
</dbReference>
<evidence type="ECO:0000256" key="6">
    <source>
        <dbReference type="ARBA" id="ARBA00022723"/>
    </source>
</evidence>
<feature type="domain" description="Aminoacyl-transfer RNA synthetases class-II family profile" evidence="12">
    <location>
        <begin position="264"/>
        <end position="510"/>
    </location>
</feature>
<dbReference type="PROSITE" id="PS50862">
    <property type="entry name" value="AA_TRNA_LIGASE_II"/>
    <property type="match status" value="1"/>
</dbReference>
<dbReference type="EC" id="6.1.1.20" evidence="3"/>
<keyword evidence="8" id="KW-0067">ATP-binding</keyword>
<reference evidence="13" key="1">
    <citation type="submission" date="2022-09" db="EMBL/GenBank/DDBJ databases">
        <title>Actin cytoskeleton and complex cell architecture in an #Asgard archaeon.</title>
        <authorList>
            <person name="Ponce Toledo R.I."/>
            <person name="Schleper C."/>
            <person name="Rodrigues Oliveira T."/>
            <person name="Wollweber F."/>
            <person name="Xu J."/>
            <person name="Rittmann S."/>
            <person name="Klingl A."/>
            <person name="Pilhofer M."/>
        </authorList>
    </citation>
    <scope>NUCLEOTIDE SEQUENCE</scope>
    <source>
        <strain evidence="13">B-35</strain>
    </source>
</reference>
<keyword evidence="6" id="KW-0479">Metal-binding</keyword>
<evidence type="ECO:0000256" key="2">
    <source>
        <dbReference type="ARBA" id="ARBA00006703"/>
    </source>
</evidence>
<protein>
    <recommendedName>
        <fullName evidence="3">phenylalanine--tRNA ligase</fullName>
        <ecNumber evidence="3">6.1.1.20</ecNumber>
    </recommendedName>
</protein>
<dbReference type="CDD" id="cd00496">
    <property type="entry name" value="PheRS_alpha_core"/>
    <property type="match status" value="1"/>
</dbReference>
<dbReference type="Pfam" id="PF01409">
    <property type="entry name" value="tRNA-synt_2d"/>
    <property type="match status" value="1"/>
</dbReference>
<evidence type="ECO:0000256" key="7">
    <source>
        <dbReference type="ARBA" id="ARBA00022741"/>
    </source>
</evidence>
<comment type="subcellular location">
    <subcellularLocation>
        <location evidence="1">Cytoplasm</location>
    </subcellularLocation>
</comment>
<keyword evidence="4" id="KW-0963">Cytoplasm</keyword>
<dbReference type="InterPro" id="IPR045864">
    <property type="entry name" value="aa-tRNA-synth_II/BPL/LPL"/>
</dbReference>
<evidence type="ECO:0000313" key="14">
    <source>
        <dbReference type="Proteomes" id="UP001208689"/>
    </source>
</evidence>
<evidence type="ECO:0000256" key="5">
    <source>
        <dbReference type="ARBA" id="ARBA00022598"/>
    </source>
</evidence>
<evidence type="ECO:0000256" key="11">
    <source>
        <dbReference type="ARBA" id="ARBA00023146"/>
    </source>
</evidence>
<dbReference type="SUPFAM" id="SSF55681">
    <property type="entry name" value="Class II aaRS and biotin synthetases"/>
    <property type="match status" value="1"/>
</dbReference>
<dbReference type="NCBIfam" id="TIGR00468">
    <property type="entry name" value="pheS"/>
    <property type="match status" value="1"/>
</dbReference>